<comment type="catalytic activity">
    <reaction evidence="11">
        <text>O-phospho-L-threonyl-[protein] + H2O = L-threonyl-[protein] + phosphate</text>
        <dbReference type="Rhea" id="RHEA:47004"/>
        <dbReference type="Rhea" id="RHEA-COMP:11060"/>
        <dbReference type="Rhea" id="RHEA-COMP:11605"/>
        <dbReference type="ChEBI" id="CHEBI:15377"/>
        <dbReference type="ChEBI" id="CHEBI:30013"/>
        <dbReference type="ChEBI" id="CHEBI:43474"/>
        <dbReference type="ChEBI" id="CHEBI:61977"/>
        <dbReference type="EC" id="3.1.3.16"/>
    </reaction>
</comment>
<proteinExistence type="inferred from homology"/>
<dbReference type="Gene3D" id="1.25.40.820">
    <property type="match status" value="1"/>
</dbReference>
<reference evidence="15 16" key="1">
    <citation type="journal article" date="2023" name="IScience">
        <title>Expanded male sex-determining region conserved during the evolution of homothallism in the green alga Volvox.</title>
        <authorList>
            <person name="Yamamoto K."/>
            <person name="Matsuzaki R."/>
            <person name="Mahakham W."/>
            <person name="Heman W."/>
            <person name="Sekimoto H."/>
            <person name="Kawachi M."/>
            <person name="Minakuchi Y."/>
            <person name="Toyoda A."/>
            <person name="Nozaki H."/>
        </authorList>
    </citation>
    <scope>NUCLEOTIDE SEQUENCE [LARGE SCALE GENOMIC DNA]</scope>
    <source>
        <strain evidence="15 16">NIES-4468</strain>
    </source>
</reference>
<comment type="caution">
    <text evidence="15">The sequence shown here is derived from an EMBL/GenBank/DDBJ whole genome shotgun (WGS) entry which is preliminary data.</text>
</comment>
<evidence type="ECO:0000256" key="5">
    <source>
        <dbReference type="ARBA" id="ARBA00022771"/>
    </source>
</evidence>
<evidence type="ECO:0000256" key="11">
    <source>
        <dbReference type="ARBA" id="ARBA00048336"/>
    </source>
</evidence>
<keyword evidence="5" id="KW-0863">Zinc-finger</keyword>
<dbReference type="PANTHER" id="PTHR14732:SF0">
    <property type="entry name" value="RNA POLYMERASE II SUBUNIT B1 CTD PHOSPHATASE RPAP2-RELATED"/>
    <property type="match status" value="1"/>
</dbReference>
<evidence type="ECO:0000256" key="6">
    <source>
        <dbReference type="ARBA" id="ARBA00022801"/>
    </source>
</evidence>
<keyword evidence="9" id="KW-0539">Nucleus</keyword>
<feature type="compositionally biased region" description="Basic and acidic residues" evidence="13">
    <location>
        <begin position="533"/>
        <end position="545"/>
    </location>
</feature>
<dbReference type="InterPro" id="IPR038534">
    <property type="entry name" value="Rtr1/RPAP2_sf"/>
</dbReference>
<protein>
    <recommendedName>
        <fullName evidence="3">protein-serine/threonine phosphatase</fullName>
        <ecNumber evidence="3">3.1.3.16</ecNumber>
    </recommendedName>
</protein>
<feature type="region of interest" description="Disordered" evidence="13">
    <location>
        <begin position="242"/>
        <end position="323"/>
    </location>
</feature>
<feature type="region of interest" description="Disordered" evidence="13">
    <location>
        <begin position="473"/>
        <end position="557"/>
    </location>
</feature>
<evidence type="ECO:0000256" key="12">
    <source>
        <dbReference type="PROSITE-ProRule" id="PRU00812"/>
    </source>
</evidence>
<evidence type="ECO:0000256" key="7">
    <source>
        <dbReference type="ARBA" id="ARBA00022833"/>
    </source>
</evidence>
<dbReference type="InterPro" id="IPR007308">
    <property type="entry name" value="Rtr1/RPAP2_dom"/>
</dbReference>
<dbReference type="Proteomes" id="UP001165090">
    <property type="component" value="Unassembled WGS sequence"/>
</dbReference>
<keyword evidence="8" id="KW-0904">Protein phosphatase</keyword>
<comment type="catalytic activity">
    <reaction evidence="10">
        <text>O-phospho-L-seryl-[protein] + H2O = L-seryl-[protein] + phosphate</text>
        <dbReference type="Rhea" id="RHEA:20629"/>
        <dbReference type="Rhea" id="RHEA-COMP:9863"/>
        <dbReference type="Rhea" id="RHEA-COMP:11604"/>
        <dbReference type="ChEBI" id="CHEBI:15377"/>
        <dbReference type="ChEBI" id="CHEBI:29999"/>
        <dbReference type="ChEBI" id="CHEBI:43474"/>
        <dbReference type="ChEBI" id="CHEBI:83421"/>
        <dbReference type="EC" id="3.1.3.16"/>
    </reaction>
</comment>
<evidence type="ECO:0000256" key="13">
    <source>
        <dbReference type="SAM" id="MobiDB-lite"/>
    </source>
</evidence>
<evidence type="ECO:0000256" key="8">
    <source>
        <dbReference type="ARBA" id="ARBA00022912"/>
    </source>
</evidence>
<gene>
    <name evidence="15" type="ORF">VaNZ11_009820</name>
</gene>
<dbReference type="PANTHER" id="PTHR14732">
    <property type="entry name" value="RNA POLYMERASE II SUBUNIT B1 CTD PHOSPHATASE RPAP2-RELATED"/>
    <property type="match status" value="1"/>
</dbReference>
<evidence type="ECO:0000313" key="16">
    <source>
        <dbReference type="Proteomes" id="UP001165090"/>
    </source>
</evidence>
<feature type="region of interest" description="Disordered" evidence="13">
    <location>
        <begin position="383"/>
        <end position="404"/>
    </location>
</feature>
<dbReference type="EMBL" id="BSDZ01000028">
    <property type="protein sequence ID" value="GLI66109.1"/>
    <property type="molecule type" value="Genomic_DNA"/>
</dbReference>
<name>A0ABQ5S9K6_9CHLO</name>
<dbReference type="InterPro" id="IPR039693">
    <property type="entry name" value="Rtr1/RPAP2"/>
</dbReference>
<evidence type="ECO:0000256" key="10">
    <source>
        <dbReference type="ARBA" id="ARBA00047761"/>
    </source>
</evidence>
<comment type="subcellular location">
    <subcellularLocation>
        <location evidence="1">Nucleus</location>
    </subcellularLocation>
</comment>
<evidence type="ECO:0000256" key="4">
    <source>
        <dbReference type="ARBA" id="ARBA00022723"/>
    </source>
</evidence>
<feature type="non-terminal residue" evidence="15">
    <location>
        <position position="557"/>
    </location>
</feature>
<keyword evidence="7" id="KW-0862">Zinc</keyword>
<evidence type="ECO:0000256" key="2">
    <source>
        <dbReference type="ARBA" id="ARBA00005676"/>
    </source>
</evidence>
<evidence type="ECO:0000256" key="3">
    <source>
        <dbReference type="ARBA" id="ARBA00013081"/>
    </source>
</evidence>
<keyword evidence="4" id="KW-0479">Metal-binding</keyword>
<feature type="compositionally biased region" description="Polar residues" evidence="13">
    <location>
        <begin position="361"/>
        <end position="371"/>
    </location>
</feature>
<dbReference type="PROSITE" id="PS51479">
    <property type="entry name" value="ZF_RTR1"/>
    <property type="match status" value="1"/>
</dbReference>
<sequence>ITCSSAFPAKASAVGVVASTQSSVSPVTLCASCLGGGRQAVANDAKDEKAKEMEGEKEEEVPPLDSLDDFEARRRRAVFTAMLLLLEHGARDAEHLSHLVAAMSGEELQQVAEERALAGRCGNPLCNALHSVALSPPPRRRWDPSAGFVEPPPPSHFCSASCELLIESYASQLGDSPLERLQPGLREMLAVSHAPRRPGLENVAAQGGGVPTMMAEVRERDLTAAVAEAVTGGRELERLAAAANNDGGGDGGSSRAVEGYIPRAGRSRKPPPPPPGPANAVPANRPQFSPGSTPHNLKPSLRKQSSLKVSGKGADMEGGAATSATSVTSVTVPLERGPKRVTFGPKIEYRMPAQPSRRPASATSQTPLRTTEPSVLIFDVDGANGGGGGGSAKARARGQRVPRQRDAVEAEVGEAAAMGLQGTLRVAEAAEVVQKAAAAEAEAGWPKGLTDEELAATMRERVTPSAVPRAMKLWFPPGAGGRRSGGGAVQRPRQRSKLTVQATGAPLPPCDDPAATAATSTTTTTATTSPSSCDDRTLAATDRESTVSASSFSVLAT</sequence>
<feature type="region of interest" description="Disordered" evidence="13">
    <location>
        <begin position="352"/>
        <end position="371"/>
    </location>
</feature>
<evidence type="ECO:0000259" key="14">
    <source>
        <dbReference type="PROSITE" id="PS51479"/>
    </source>
</evidence>
<feature type="compositionally biased region" description="Low complexity" evidence="13">
    <location>
        <begin position="512"/>
        <end position="532"/>
    </location>
</feature>
<evidence type="ECO:0000313" key="15">
    <source>
        <dbReference type="EMBL" id="GLI66109.1"/>
    </source>
</evidence>
<dbReference type="EC" id="3.1.3.16" evidence="3"/>
<feature type="compositionally biased region" description="Polar residues" evidence="13">
    <location>
        <begin position="546"/>
        <end position="557"/>
    </location>
</feature>
<feature type="compositionally biased region" description="Gly residues" evidence="13">
    <location>
        <begin position="478"/>
        <end position="488"/>
    </location>
</feature>
<evidence type="ECO:0000256" key="1">
    <source>
        <dbReference type="ARBA" id="ARBA00004123"/>
    </source>
</evidence>
<feature type="non-terminal residue" evidence="15">
    <location>
        <position position="1"/>
    </location>
</feature>
<comment type="similarity">
    <text evidence="2 12">Belongs to the RPAP2 family.</text>
</comment>
<organism evidence="15 16">
    <name type="scientific">Volvox africanus</name>
    <dbReference type="NCBI Taxonomy" id="51714"/>
    <lineage>
        <taxon>Eukaryota</taxon>
        <taxon>Viridiplantae</taxon>
        <taxon>Chlorophyta</taxon>
        <taxon>core chlorophytes</taxon>
        <taxon>Chlorophyceae</taxon>
        <taxon>CS clade</taxon>
        <taxon>Chlamydomonadales</taxon>
        <taxon>Volvocaceae</taxon>
        <taxon>Volvox</taxon>
    </lineage>
</organism>
<accession>A0ABQ5S9K6</accession>
<keyword evidence="16" id="KW-1185">Reference proteome</keyword>
<evidence type="ECO:0000256" key="9">
    <source>
        <dbReference type="ARBA" id="ARBA00023242"/>
    </source>
</evidence>
<keyword evidence="6" id="KW-0378">Hydrolase</keyword>
<feature type="domain" description="RTR1-type" evidence="14">
    <location>
        <begin position="98"/>
        <end position="182"/>
    </location>
</feature>